<name>W7XLJ6_TETTS</name>
<proteinExistence type="predicted"/>
<dbReference type="InParanoid" id="W7XLJ6"/>
<dbReference type="InterPro" id="IPR036322">
    <property type="entry name" value="WD40_repeat_dom_sf"/>
</dbReference>
<dbReference type="PANTHER" id="PTHR11319:SF35">
    <property type="entry name" value="OUTER MEMBRANE PROTEIN PMPC-RELATED"/>
    <property type="match status" value="1"/>
</dbReference>
<evidence type="ECO:0000313" key="3">
    <source>
        <dbReference type="Proteomes" id="UP000009168"/>
    </source>
</evidence>
<dbReference type="SUPFAM" id="SSF50978">
    <property type="entry name" value="WD40 repeat-like"/>
    <property type="match status" value="1"/>
</dbReference>
<dbReference type="KEGG" id="tet:TTHERM_001395379"/>
<feature type="transmembrane region" description="Helical" evidence="1">
    <location>
        <begin position="1110"/>
        <end position="1132"/>
    </location>
</feature>
<dbReference type="Proteomes" id="UP000009168">
    <property type="component" value="Unassembled WGS sequence"/>
</dbReference>
<accession>W7XLJ6</accession>
<dbReference type="PANTHER" id="PTHR11319">
    <property type="entry name" value="G PROTEIN-COUPLED RECEPTOR-RELATED"/>
    <property type="match status" value="1"/>
</dbReference>
<feature type="transmembrane region" description="Helical" evidence="1">
    <location>
        <begin position="1257"/>
        <end position="1277"/>
    </location>
</feature>
<dbReference type="OrthoDB" id="77931at2759"/>
<reference evidence="3" key="1">
    <citation type="journal article" date="2006" name="PLoS Biol.">
        <title>Macronuclear genome sequence of the ciliate Tetrahymena thermophila, a model eukaryote.</title>
        <authorList>
            <person name="Eisen J.A."/>
            <person name="Coyne R.S."/>
            <person name="Wu M."/>
            <person name="Wu D."/>
            <person name="Thiagarajan M."/>
            <person name="Wortman J.R."/>
            <person name="Badger J.H."/>
            <person name="Ren Q."/>
            <person name="Amedeo P."/>
            <person name="Jones K.M."/>
            <person name="Tallon L.J."/>
            <person name="Delcher A.L."/>
            <person name="Salzberg S.L."/>
            <person name="Silva J.C."/>
            <person name="Haas B.J."/>
            <person name="Majoros W.H."/>
            <person name="Farzad M."/>
            <person name="Carlton J.M."/>
            <person name="Smith R.K. Jr."/>
            <person name="Garg J."/>
            <person name="Pearlman R.E."/>
            <person name="Karrer K.M."/>
            <person name="Sun L."/>
            <person name="Manning G."/>
            <person name="Elde N.C."/>
            <person name="Turkewitz A.P."/>
            <person name="Asai D.J."/>
            <person name="Wilkes D.E."/>
            <person name="Wang Y."/>
            <person name="Cai H."/>
            <person name="Collins K."/>
            <person name="Stewart B.A."/>
            <person name="Lee S.R."/>
            <person name="Wilamowska K."/>
            <person name="Weinberg Z."/>
            <person name="Ruzzo W.L."/>
            <person name="Wloga D."/>
            <person name="Gaertig J."/>
            <person name="Frankel J."/>
            <person name="Tsao C.-C."/>
            <person name="Gorovsky M.A."/>
            <person name="Keeling P.J."/>
            <person name="Waller R.F."/>
            <person name="Patron N.J."/>
            <person name="Cherry J.M."/>
            <person name="Stover N.A."/>
            <person name="Krieger C.J."/>
            <person name="del Toro C."/>
            <person name="Ryder H.F."/>
            <person name="Williamson S.C."/>
            <person name="Barbeau R.A."/>
            <person name="Hamilton E.P."/>
            <person name="Orias E."/>
        </authorList>
    </citation>
    <scope>NUCLEOTIDE SEQUENCE [LARGE SCALE GENOMIC DNA]</scope>
    <source>
        <strain evidence="3">SB210</strain>
    </source>
</reference>
<protein>
    <submittedName>
        <fullName evidence="2">Transmembrane protein, putative</fullName>
    </submittedName>
</protein>
<keyword evidence="1" id="KW-1133">Transmembrane helix</keyword>
<dbReference type="EMBL" id="GG662846">
    <property type="protein sequence ID" value="EWS76404.1"/>
    <property type="molecule type" value="Genomic_DNA"/>
</dbReference>
<dbReference type="InterPro" id="IPR015943">
    <property type="entry name" value="WD40/YVTN_repeat-like_dom_sf"/>
</dbReference>
<evidence type="ECO:0000313" key="2">
    <source>
        <dbReference type="EMBL" id="EWS76404.1"/>
    </source>
</evidence>
<keyword evidence="3" id="KW-1185">Reference proteome</keyword>
<keyword evidence="1" id="KW-0472">Membrane</keyword>
<organism evidence="2 3">
    <name type="scientific">Tetrahymena thermophila (strain SB210)</name>
    <dbReference type="NCBI Taxonomy" id="312017"/>
    <lineage>
        <taxon>Eukaryota</taxon>
        <taxon>Sar</taxon>
        <taxon>Alveolata</taxon>
        <taxon>Ciliophora</taxon>
        <taxon>Intramacronucleata</taxon>
        <taxon>Oligohymenophorea</taxon>
        <taxon>Hymenostomatida</taxon>
        <taxon>Tetrahymenina</taxon>
        <taxon>Tetrahymenidae</taxon>
        <taxon>Tetrahymena</taxon>
    </lineage>
</organism>
<gene>
    <name evidence="2" type="ORF">TTHERM_001395379</name>
</gene>
<sequence>MTIDVYTGFQQIITSFVNSIEYQEIKVYDQLIILQNNNQIILINTTTNEKFIKDYPKQFIKNAKFIKNDKLIYLYGNFFQILDTQLNVVQDISIDNQQQKDLDCTDFKLQIVCINIFISDFKEILVYNKIQNILKTIKIDNTNKIQYIFDEIYENIFIYQNEKNTPNQVRIYSSIGVLKQTIQKKVSDCMIFTIKIVCKLEIGLILIDRANLTFNQVLTEEDDLVKIIKFIYIGHLNYLLLQNDDDLSIIQIYGVSEGKIINQIKVNQNQLKNNNITYFQFDESQSRYVMLIDSQGTFYISSIDSNLPFQNFVNVCYSCDLTLFEFISYDSLSNNIYLRYSDSVFQLDYSSLGLEREPFLIEPFSLFTQIQINKLQTDYLILAKDNIVFRYSQNKLKFELSILKSDLLDIKYNQSSDVFILAFEDSLFFYQQYQSRINNNLKSVIYQLEMINFQQFIIDNVVITFDQKILHLDILTGSIIKIINFNITQIVTSFKVNDNKDLIIVGFSDGQLLQYNLTDQVLFLYNTSQKSPINISIITIQLIEISATQQFAYAASNGGLLFQIDTLNKKIISQIDLKVLVTEDPNISLSQFLIDQTYKRYIFCFNKQKKAYVYNYNNNQQELSLPLPKKYSTLGIIQNFLFIQCIFQINFYRLSAKIEFVSLIKKDFIQDIIIDFKLIENNILALFLIDRFELFIANGDKFNMIAQINSQYPRILSSQLDSEKNTFHILVLHKSGIFENSYNLNIYKSETISECSFFISIRNNRALIGGGLRIVQDDQSTLTLPQNFPFYENVFDNQAEIYGDDSTSYLQNIIIKNNDKINDELFTFYKHQSSVPINFQNEFSRYAELRQFRSGGLINFKIYIVDEQNRLLSFQKDKLILGLYPKDIAQELNNIQISIFQLSQNESQMFGQNIINYNEYDSQEFAFKINDLKITGNLNKIQFFYINSTIQTNSITKKPILLSIEFRNCKIGEIIQQINTNIYQCNQCLEGTYQIKDPQTLYRQSIEEKKDINQCINCPQSAISCKGDIILLKNGFWRQSSYTDEIIECDPIINSCQAENPNSINYCITGYLGPICQQCDILGEIWKGSRYSESLKRGVCGICESQLKQWVYMILKIVILEAYFLYVLGVFIKKFQYTQTCYYLRMWKIMPISSSSIQDYSGFYIKIILNYYQLSALLIPQPKTISINLNLFNDIIGSGGIQISLGIDCLMSEQNIRSLVSQISYFTKSLTCNQVGTQLYNPIDPSFDCYDTNVIKYLYPFSIMVLIFWSLLPLVFLKRINQNKNKLDQCLIKYKYGYYYGELKPKYYYWEFVRIYLKIIIIYLYTLLNNYNSIIAIITISAKTQLEMREKQQLKQRKTNPKKKVIKEANNKIYKQLSMGMDSSQQVLIRDQIQKPQLIN</sequence>
<dbReference type="GeneID" id="24442288"/>
<evidence type="ECO:0000256" key="1">
    <source>
        <dbReference type="SAM" id="Phobius"/>
    </source>
</evidence>
<dbReference type="Gene3D" id="2.130.10.10">
    <property type="entry name" value="YVTN repeat-like/Quinoprotein amine dehydrogenase"/>
    <property type="match status" value="1"/>
</dbReference>
<keyword evidence="1 2" id="KW-0812">Transmembrane</keyword>
<dbReference type="RefSeq" id="XP_012651062.1">
    <property type="nucleotide sequence ID" value="XM_012795608.1"/>
</dbReference>
<feature type="transmembrane region" description="Helical" evidence="1">
    <location>
        <begin position="1315"/>
        <end position="1342"/>
    </location>
</feature>